<proteinExistence type="predicted"/>
<dbReference type="PANTHER" id="PTHR30273">
    <property type="entry name" value="PERIPLASMIC SIGNAL SENSOR AND SIGMA FACTOR ACTIVATOR FECR-RELATED"/>
    <property type="match status" value="1"/>
</dbReference>
<evidence type="ECO:0000256" key="1">
    <source>
        <dbReference type="SAM" id="MobiDB-lite"/>
    </source>
</evidence>
<dbReference type="InterPro" id="IPR007627">
    <property type="entry name" value="RNA_pol_sigma70_r2"/>
</dbReference>
<dbReference type="InterPro" id="IPR036388">
    <property type="entry name" value="WH-like_DNA-bd_sf"/>
</dbReference>
<evidence type="ECO:0000259" key="5">
    <source>
        <dbReference type="Pfam" id="PF08281"/>
    </source>
</evidence>
<dbReference type="PANTHER" id="PTHR30273:SF2">
    <property type="entry name" value="PROTEIN FECR"/>
    <property type="match status" value="1"/>
</dbReference>
<dbReference type="SUPFAM" id="SSF88659">
    <property type="entry name" value="Sigma3 and sigma4 domains of RNA polymerase sigma factors"/>
    <property type="match status" value="1"/>
</dbReference>
<feature type="domain" description="FecR protein" evidence="4">
    <location>
        <begin position="280"/>
        <end position="370"/>
    </location>
</feature>
<evidence type="ECO:0000256" key="2">
    <source>
        <dbReference type="SAM" id="Phobius"/>
    </source>
</evidence>
<dbReference type="InterPro" id="IPR013324">
    <property type="entry name" value="RNA_pol_sigma_r3/r4-like"/>
</dbReference>
<keyword evidence="2" id="KW-1133">Transmembrane helix</keyword>
<keyword evidence="7" id="KW-1185">Reference proteome</keyword>
<evidence type="ECO:0000259" key="4">
    <source>
        <dbReference type="Pfam" id="PF04773"/>
    </source>
</evidence>
<gene>
    <name evidence="6" type="ORF">F511_19583</name>
</gene>
<dbReference type="Gene3D" id="1.10.1740.10">
    <property type="match status" value="1"/>
</dbReference>
<dbReference type="SUPFAM" id="SSF88946">
    <property type="entry name" value="Sigma2 domain of RNA polymerase sigma factors"/>
    <property type="match status" value="1"/>
</dbReference>
<dbReference type="AlphaFoldDB" id="A0A2Z7A2P4"/>
<dbReference type="EMBL" id="KV020100">
    <property type="protein sequence ID" value="KZV15403.1"/>
    <property type="molecule type" value="Genomic_DNA"/>
</dbReference>
<dbReference type="InterPro" id="IPR014284">
    <property type="entry name" value="RNA_pol_sigma-70_dom"/>
</dbReference>
<feature type="region of interest" description="Disordered" evidence="1">
    <location>
        <begin position="1"/>
        <end position="20"/>
    </location>
</feature>
<dbReference type="OrthoDB" id="10622466at2759"/>
<keyword evidence="2" id="KW-0472">Membrane</keyword>
<dbReference type="InterPro" id="IPR006860">
    <property type="entry name" value="FecR"/>
</dbReference>
<organism evidence="6 7">
    <name type="scientific">Dorcoceras hygrometricum</name>
    <dbReference type="NCBI Taxonomy" id="472368"/>
    <lineage>
        <taxon>Eukaryota</taxon>
        <taxon>Viridiplantae</taxon>
        <taxon>Streptophyta</taxon>
        <taxon>Embryophyta</taxon>
        <taxon>Tracheophyta</taxon>
        <taxon>Spermatophyta</taxon>
        <taxon>Magnoliopsida</taxon>
        <taxon>eudicotyledons</taxon>
        <taxon>Gunneridae</taxon>
        <taxon>Pentapetalae</taxon>
        <taxon>asterids</taxon>
        <taxon>lamiids</taxon>
        <taxon>Lamiales</taxon>
        <taxon>Gesneriaceae</taxon>
        <taxon>Didymocarpoideae</taxon>
        <taxon>Trichosporeae</taxon>
        <taxon>Loxocarpinae</taxon>
        <taxon>Dorcoceras</taxon>
    </lineage>
</organism>
<name>A0A2Z7A2P4_9LAMI</name>
<evidence type="ECO:0000259" key="3">
    <source>
        <dbReference type="Pfam" id="PF04542"/>
    </source>
</evidence>
<accession>A0A2Z7A2P4</accession>
<dbReference type="InterPro" id="IPR013325">
    <property type="entry name" value="RNA_pol_sigma_r2"/>
</dbReference>
<dbReference type="Gene3D" id="1.10.10.10">
    <property type="entry name" value="Winged helix-like DNA-binding domain superfamily/Winged helix DNA-binding domain"/>
    <property type="match status" value="1"/>
</dbReference>
<dbReference type="GO" id="GO:0006352">
    <property type="term" value="P:DNA-templated transcription initiation"/>
    <property type="evidence" value="ECO:0007669"/>
    <property type="project" value="InterPro"/>
</dbReference>
<keyword evidence="2" id="KW-0812">Transmembrane</keyword>
<feature type="transmembrane region" description="Helical" evidence="2">
    <location>
        <begin position="250"/>
        <end position="271"/>
    </location>
</feature>
<dbReference type="InterPro" id="IPR013249">
    <property type="entry name" value="RNA_pol_sigma70_r4_t2"/>
</dbReference>
<evidence type="ECO:0000313" key="7">
    <source>
        <dbReference type="Proteomes" id="UP000250235"/>
    </source>
</evidence>
<dbReference type="NCBIfam" id="TIGR02937">
    <property type="entry name" value="sigma70-ECF"/>
    <property type="match status" value="1"/>
</dbReference>
<dbReference type="Gene3D" id="2.60.120.1440">
    <property type="match status" value="1"/>
</dbReference>
<feature type="domain" description="RNA polymerase sigma factor 70 region 4 type 2" evidence="5">
    <location>
        <begin position="142"/>
        <end position="190"/>
    </location>
</feature>
<dbReference type="InterPro" id="IPR012373">
    <property type="entry name" value="Ferrdict_sens_TM"/>
</dbReference>
<dbReference type="GO" id="GO:0016989">
    <property type="term" value="F:sigma factor antagonist activity"/>
    <property type="evidence" value="ECO:0007669"/>
    <property type="project" value="TreeGrafter"/>
</dbReference>
<dbReference type="GO" id="GO:0003677">
    <property type="term" value="F:DNA binding"/>
    <property type="evidence" value="ECO:0007669"/>
    <property type="project" value="InterPro"/>
</dbReference>
<dbReference type="Proteomes" id="UP000250235">
    <property type="component" value="Unassembled WGS sequence"/>
</dbReference>
<dbReference type="Pfam" id="PF04542">
    <property type="entry name" value="Sigma70_r2"/>
    <property type="match status" value="1"/>
</dbReference>
<evidence type="ECO:0008006" key="8">
    <source>
        <dbReference type="Google" id="ProtNLM"/>
    </source>
</evidence>
<dbReference type="GO" id="GO:0016987">
    <property type="term" value="F:sigma factor activity"/>
    <property type="evidence" value="ECO:0007669"/>
    <property type="project" value="InterPro"/>
</dbReference>
<evidence type="ECO:0000313" key="6">
    <source>
        <dbReference type="EMBL" id="KZV15403.1"/>
    </source>
</evidence>
<feature type="domain" description="RNA polymerase sigma-70 region 2" evidence="3">
    <location>
        <begin position="45"/>
        <end position="106"/>
    </location>
</feature>
<reference evidence="6 7" key="1">
    <citation type="journal article" date="2015" name="Proc. Natl. Acad. Sci. U.S.A.">
        <title>The resurrection genome of Boea hygrometrica: A blueprint for survival of dehydration.</title>
        <authorList>
            <person name="Xiao L."/>
            <person name="Yang G."/>
            <person name="Zhang L."/>
            <person name="Yang X."/>
            <person name="Zhao S."/>
            <person name="Ji Z."/>
            <person name="Zhou Q."/>
            <person name="Hu M."/>
            <person name="Wang Y."/>
            <person name="Chen M."/>
            <person name="Xu Y."/>
            <person name="Jin H."/>
            <person name="Xiao X."/>
            <person name="Hu G."/>
            <person name="Bao F."/>
            <person name="Hu Y."/>
            <person name="Wan P."/>
            <person name="Li L."/>
            <person name="Deng X."/>
            <person name="Kuang T."/>
            <person name="Xiang C."/>
            <person name="Zhu J.K."/>
            <person name="Oliver M.J."/>
            <person name="He Y."/>
        </authorList>
    </citation>
    <scope>NUCLEOTIDE SEQUENCE [LARGE SCALE GENOMIC DNA]</scope>
    <source>
        <strain evidence="7">cv. XS01</strain>
    </source>
</reference>
<dbReference type="Pfam" id="PF04773">
    <property type="entry name" value="FecR"/>
    <property type="match status" value="1"/>
</dbReference>
<sequence length="490" mass="54958">MTEVRSRRASGMGNEFDSVSKALPGESPVVVRCADEHGFDGFIREQYQGLVQFLRGRLATRQDAEDAAQESLTRLLRYRESEPASTWQRLLYRIAINVAHDQYRKDATHHRGGHVELGDQELAAPDHSPEEQAAHGQQVMLMRQAIRELPPKCQRVYLLRQARGMSHAQIAECCGISVKMVEKHLATAMRILRQKRAAFERWRAASADNEAAYRQAELLWSLGAEAIADDTFLQFAAHRATRAPRRRRPWALPALAAAALVAAAILVPRWLPQRERVGSEYTTAVGQRRTVTLPDGSSMVLDTNSDVRVSYDGTERHIDLLHGRAQFHVQGNKHWPFVVHAQDGTVTAVGTRFQVRLDPDKVHVALLEGKLAIATQHDGDSRHASLLAGQQLEFDRSGEIGPVRPVDLQVAEGWTDGKLFVDNWRLVDLVAEMNRYSRTQLELGDPSLADLRISGVFRTDDQKTLLLVLQQGWSIRAAQTAPGRLMLSRR</sequence>
<protein>
    <recommendedName>
        <fullName evidence="8">Sigma-70 family RNA polymerase sigma factor</fullName>
    </recommendedName>
</protein>
<dbReference type="Pfam" id="PF08281">
    <property type="entry name" value="Sigma70_r4_2"/>
    <property type="match status" value="1"/>
</dbReference>